<dbReference type="SMART" id="SM00530">
    <property type="entry name" value="HTH_XRE"/>
    <property type="match status" value="1"/>
</dbReference>
<evidence type="ECO:0000313" key="3">
    <source>
        <dbReference type="Proteomes" id="UP001339429"/>
    </source>
</evidence>
<dbReference type="CDD" id="cd00093">
    <property type="entry name" value="HTH_XRE"/>
    <property type="match status" value="1"/>
</dbReference>
<name>A0ABU6LGB0_9GAMM</name>
<comment type="caution">
    <text evidence="2">The sequence shown here is derived from an EMBL/GenBank/DDBJ whole genome shotgun (WGS) entry which is preliminary data.</text>
</comment>
<dbReference type="PROSITE" id="PS50943">
    <property type="entry name" value="HTH_CROC1"/>
    <property type="match status" value="1"/>
</dbReference>
<dbReference type="SUPFAM" id="SSF47413">
    <property type="entry name" value="lambda repressor-like DNA-binding domains"/>
    <property type="match status" value="1"/>
</dbReference>
<reference evidence="2 3" key="1">
    <citation type="submission" date="2024-01" db="EMBL/GenBank/DDBJ databases">
        <title>Active colonisers of the gastrointestinal tract of Atlantic salmon farmed in a warm water region.</title>
        <authorList>
            <person name="Bowman J.P."/>
        </authorList>
    </citation>
    <scope>NUCLEOTIDE SEQUENCE [LARGE SCALE GENOMIC DNA]</scope>
    <source>
        <strain evidence="2 3">S4MW1</strain>
    </source>
</reference>
<accession>A0ABU6LGB0</accession>
<gene>
    <name evidence="2" type="ORF">VXS00_06945</name>
</gene>
<evidence type="ECO:0000313" key="2">
    <source>
        <dbReference type="EMBL" id="MEC6898373.1"/>
    </source>
</evidence>
<dbReference type="Gene3D" id="1.10.260.40">
    <property type="entry name" value="lambda repressor-like DNA-binding domains"/>
    <property type="match status" value="1"/>
</dbReference>
<dbReference type="EMBL" id="JAYXUD010000004">
    <property type="protein sequence ID" value="MEC6898373.1"/>
    <property type="molecule type" value="Genomic_DNA"/>
</dbReference>
<dbReference type="InterPro" id="IPR010982">
    <property type="entry name" value="Lambda_DNA-bd_dom_sf"/>
</dbReference>
<keyword evidence="3" id="KW-1185">Reference proteome</keyword>
<organism evidence="2 3">
    <name type="scientific">Photobacterium piscicola</name>
    <dbReference type="NCBI Taxonomy" id="1378299"/>
    <lineage>
        <taxon>Bacteria</taxon>
        <taxon>Pseudomonadati</taxon>
        <taxon>Pseudomonadota</taxon>
        <taxon>Gammaproteobacteria</taxon>
        <taxon>Vibrionales</taxon>
        <taxon>Vibrionaceae</taxon>
        <taxon>Photobacterium</taxon>
    </lineage>
</organism>
<feature type="domain" description="HTH cro/C1-type" evidence="1">
    <location>
        <begin position="5"/>
        <end position="59"/>
    </location>
</feature>
<sequence>MYRYIRKARIDSRISQQRMADLLGISRKTYYEIENGIRIPRTDVFYNISVITGVSISFLYGNEDKNTIDSLGVLFKRLSQNDKKTYIDEINFVIKGYLR</sequence>
<protein>
    <submittedName>
        <fullName evidence="2">Helix-turn-helix transcriptional regulator</fullName>
    </submittedName>
</protein>
<evidence type="ECO:0000259" key="1">
    <source>
        <dbReference type="PROSITE" id="PS50943"/>
    </source>
</evidence>
<dbReference type="InterPro" id="IPR001387">
    <property type="entry name" value="Cro/C1-type_HTH"/>
</dbReference>
<dbReference type="RefSeq" id="WP_327779550.1">
    <property type="nucleotide sequence ID" value="NZ_JAYXUD010000004.1"/>
</dbReference>
<proteinExistence type="predicted"/>
<dbReference type="Proteomes" id="UP001339429">
    <property type="component" value="Unassembled WGS sequence"/>
</dbReference>
<dbReference type="Pfam" id="PF01381">
    <property type="entry name" value="HTH_3"/>
    <property type="match status" value="1"/>
</dbReference>